<protein>
    <submittedName>
        <fullName evidence="2">Helix-turn-helix domain-containing protein</fullName>
    </submittedName>
</protein>
<accession>A0ABT3L944</accession>
<organism evidence="2 3">
    <name type="scientific">Spirulina subsalsa FACHB-351</name>
    <dbReference type="NCBI Taxonomy" id="234711"/>
    <lineage>
        <taxon>Bacteria</taxon>
        <taxon>Bacillati</taxon>
        <taxon>Cyanobacteriota</taxon>
        <taxon>Cyanophyceae</taxon>
        <taxon>Spirulinales</taxon>
        <taxon>Spirulinaceae</taxon>
        <taxon>Spirulina</taxon>
    </lineage>
</organism>
<dbReference type="RefSeq" id="WP_407810078.1">
    <property type="nucleotide sequence ID" value="NZ_JAIHOM010000103.1"/>
</dbReference>
<comment type="caution">
    <text evidence="2">The sequence shown here is derived from an EMBL/GenBank/DDBJ whole genome shotgun (WGS) entry which is preliminary data.</text>
</comment>
<proteinExistence type="predicted"/>
<reference evidence="2 3" key="1">
    <citation type="submission" date="2021-08" db="EMBL/GenBank/DDBJ databases">
        <title>Draft genome sequence of Spirulina subsalsa with high tolerance to salinity and hype-accumulation of phycocyanin.</title>
        <authorList>
            <person name="Pei H."/>
            <person name="Jiang L."/>
        </authorList>
    </citation>
    <scope>NUCLEOTIDE SEQUENCE [LARGE SCALE GENOMIC DNA]</scope>
    <source>
        <strain evidence="2 3">FACHB-351</strain>
    </source>
</reference>
<feature type="domain" description="Transposase putative helix-turn-helix" evidence="1">
    <location>
        <begin position="1"/>
        <end position="20"/>
    </location>
</feature>
<keyword evidence="3" id="KW-1185">Reference proteome</keyword>
<sequence length="25" mass="2940">MYKAYKYRIYPTNDQKASLANGRMG</sequence>
<evidence type="ECO:0000313" key="3">
    <source>
        <dbReference type="Proteomes" id="UP001526426"/>
    </source>
</evidence>
<gene>
    <name evidence="2" type="ORF">K4A83_17300</name>
</gene>
<dbReference type="InterPro" id="IPR021027">
    <property type="entry name" value="Transposase_put_HTH"/>
</dbReference>
<evidence type="ECO:0000313" key="2">
    <source>
        <dbReference type="EMBL" id="MCW6038014.1"/>
    </source>
</evidence>
<name>A0ABT3L944_9CYAN</name>
<evidence type="ECO:0000259" key="1">
    <source>
        <dbReference type="Pfam" id="PF12323"/>
    </source>
</evidence>
<dbReference type="Proteomes" id="UP001526426">
    <property type="component" value="Unassembled WGS sequence"/>
</dbReference>
<dbReference type="Pfam" id="PF12323">
    <property type="entry name" value="HTH_OrfB_IS605"/>
    <property type="match status" value="1"/>
</dbReference>
<dbReference type="EMBL" id="JAIHOM010000103">
    <property type="protein sequence ID" value="MCW6038014.1"/>
    <property type="molecule type" value="Genomic_DNA"/>
</dbReference>